<organism evidence="2 3">
    <name type="scientific">Polyplosphaeria fusca</name>
    <dbReference type="NCBI Taxonomy" id="682080"/>
    <lineage>
        <taxon>Eukaryota</taxon>
        <taxon>Fungi</taxon>
        <taxon>Dikarya</taxon>
        <taxon>Ascomycota</taxon>
        <taxon>Pezizomycotina</taxon>
        <taxon>Dothideomycetes</taxon>
        <taxon>Pleosporomycetidae</taxon>
        <taxon>Pleosporales</taxon>
        <taxon>Tetraplosphaeriaceae</taxon>
        <taxon>Polyplosphaeria</taxon>
    </lineage>
</organism>
<evidence type="ECO:0000313" key="3">
    <source>
        <dbReference type="Proteomes" id="UP000799444"/>
    </source>
</evidence>
<evidence type="ECO:0000256" key="1">
    <source>
        <dbReference type="SAM" id="MobiDB-lite"/>
    </source>
</evidence>
<keyword evidence="3" id="KW-1185">Reference proteome</keyword>
<gene>
    <name evidence="2" type="ORF">EJ04DRAFT_175916</name>
</gene>
<dbReference type="Proteomes" id="UP000799444">
    <property type="component" value="Unassembled WGS sequence"/>
</dbReference>
<sequence>MQCASTDSSSSNTPSNRPNWSKFQNLTPTRPSDLEFPRRRKILTRRAVAHLRRNSRNRSCKANQISTSNRPDHAEIHDTNDDKSLQQCTLARIALSPQAPHQRAGIFLRREKRRAPGTMRGTYPNPHTFIGSAKIVQYHRVASTSACPASTLQVGGRIGSSCGLAALKSGYWFNPDQRPFLCLDVLDLHPRLGGVSEFTPSNSGSKVLEPSNSHYLSRCSRRSSP</sequence>
<feature type="region of interest" description="Disordered" evidence="1">
    <location>
        <begin position="1"/>
        <end position="35"/>
    </location>
</feature>
<reference evidence="2" key="1">
    <citation type="journal article" date="2020" name="Stud. Mycol.">
        <title>101 Dothideomycetes genomes: a test case for predicting lifestyles and emergence of pathogens.</title>
        <authorList>
            <person name="Haridas S."/>
            <person name="Albert R."/>
            <person name="Binder M."/>
            <person name="Bloem J."/>
            <person name="Labutti K."/>
            <person name="Salamov A."/>
            <person name="Andreopoulos B."/>
            <person name="Baker S."/>
            <person name="Barry K."/>
            <person name="Bills G."/>
            <person name="Bluhm B."/>
            <person name="Cannon C."/>
            <person name="Castanera R."/>
            <person name="Culley D."/>
            <person name="Daum C."/>
            <person name="Ezra D."/>
            <person name="Gonzalez J."/>
            <person name="Henrissat B."/>
            <person name="Kuo A."/>
            <person name="Liang C."/>
            <person name="Lipzen A."/>
            <person name="Lutzoni F."/>
            <person name="Magnuson J."/>
            <person name="Mondo S."/>
            <person name="Nolan M."/>
            <person name="Ohm R."/>
            <person name="Pangilinan J."/>
            <person name="Park H.-J."/>
            <person name="Ramirez L."/>
            <person name="Alfaro M."/>
            <person name="Sun H."/>
            <person name="Tritt A."/>
            <person name="Yoshinaga Y."/>
            <person name="Zwiers L.-H."/>
            <person name="Turgeon B."/>
            <person name="Goodwin S."/>
            <person name="Spatafora J."/>
            <person name="Crous P."/>
            <person name="Grigoriev I."/>
        </authorList>
    </citation>
    <scope>NUCLEOTIDE SEQUENCE</scope>
    <source>
        <strain evidence="2">CBS 125425</strain>
    </source>
</reference>
<feature type="compositionally biased region" description="Low complexity" evidence="1">
    <location>
        <begin position="1"/>
        <end position="21"/>
    </location>
</feature>
<dbReference type="AlphaFoldDB" id="A0A9P4R3S5"/>
<evidence type="ECO:0000313" key="2">
    <source>
        <dbReference type="EMBL" id="KAF2736174.1"/>
    </source>
</evidence>
<feature type="compositionally biased region" description="Polar residues" evidence="1">
    <location>
        <begin position="60"/>
        <end position="69"/>
    </location>
</feature>
<comment type="caution">
    <text evidence="2">The sequence shown here is derived from an EMBL/GenBank/DDBJ whole genome shotgun (WGS) entry which is preliminary data.</text>
</comment>
<feature type="compositionally biased region" description="Basic residues" evidence="1">
    <location>
        <begin position="50"/>
        <end position="59"/>
    </location>
</feature>
<accession>A0A9P4R3S5</accession>
<proteinExistence type="predicted"/>
<name>A0A9P4R3S5_9PLEO</name>
<feature type="region of interest" description="Disordered" evidence="1">
    <location>
        <begin position="50"/>
        <end position="82"/>
    </location>
</feature>
<feature type="compositionally biased region" description="Basic and acidic residues" evidence="1">
    <location>
        <begin position="70"/>
        <end position="82"/>
    </location>
</feature>
<protein>
    <submittedName>
        <fullName evidence="2">Uncharacterized protein</fullName>
    </submittedName>
</protein>
<dbReference type="EMBL" id="ML996128">
    <property type="protein sequence ID" value="KAF2736174.1"/>
    <property type="molecule type" value="Genomic_DNA"/>
</dbReference>